<dbReference type="InterPro" id="IPR036895">
    <property type="entry name" value="Uracil-DNA_glycosylase-like_sf"/>
</dbReference>
<dbReference type="GO" id="GO:0006281">
    <property type="term" value="P:DNA repair"/>
    <property type="evidence" value="ECO:0007669"/>
    <property type="project" value="UniProtKB-KW"/>
</dbReference>
<dbReference type="SUPFAM" id="SSF52141">
    <property type="entry name" value="Uracil-DNA glycosylase-like"/>
    <property type="match status" value="1"/>
</dbReference>
<dbReference type="InterPro" id="IPR005273">
    <property type="entry name" value="Ura-DNA_glyco_family4"/>
</dbReference>
<keyword evidence="7" id="KW-0227">DNA damage</keyword>
<evidence type="ECO:0000256" key="3">
    <source>
        <dbReference type="ARBA" id="ARBA00012030"/>
    </source>
</evidence>
<evidence type="ECO:0000256" key="6">
    <source>
        <dbReference type="ARBA" id="ARBA00022723"/>
    </source>
</evidence>
<dbReference type="CDD" id="cd10030">
    <property type="entry name" value="UDG-F4_TTUDGA_SPO1dp_like"/>
    <property type="match status" value="1"/>
</dbReference>
<reference evidence="13 14" key="1">
    <citation type="journal article" date="2015" name="Nature">
        <title>rRNA introns, odd ribosomes, and small enigmatic genomes across a large radiation of phyla.</title>
        <authorList>
            <person name="Brown C.T."/>
            <person name="Hug L.A."/>
            <person name="Thomas B.C."/>
            <person name="Sharon I."/>
            <person name="Castelle C.J."/>
            <person name="Singh A."/>
            <person name="Wilkins M.J."/>
            <person name="Williams K.H."/>
            <person name="Banfield J.F."/>
        </authorList>
    </citation>
    <scope>NUCLEOTIDE SEQUENCE [LARGE SCALE GENOMIC DNA]</scope>
</reference>
<dbReference type="PANTHER" id="PTHR33693">
    <property type="entry name" value="TYPE-5 URACIL-DNA GLYCOSYLASE"/>
    <property type="match status" value="1"/>
</dbReference>
<evidence type="ECO:0000313" key="14">
    <source>
        <dbReference type="Proteomes" id="UP000034160"/>
    </source>
</evidence>
<evidence type="ECO:0000256" key="10">
    <source>
        <dbReference type="ARBA" id="ARBA00023014"/>
    </source>
</evidence>
<dbReference type="GO" id="GO:0046872">
    <property type="term" value="F:metal ion binding"/>
    <property type="evidence" value="ECO:0007669"/>
    <property type="project" value="UniProtKB-KW"/>
</dbReference>
<keyword evidence="6" id="KW-0479">Metal-binding</keyword>
<feature type="domain" description="Uracil-DNA glycosylase-like" evidence="12">
    <location>
        <begin position="39"/>
        <end position="202"/>
    </location>
</feature>
<keyword evidence="10" id="KW-0411">Iron-sulfur</keyword>
<evidence type="ECO:0000256" key="8">
    <source>
        <dbReference type="ARBA" id="ARBA00022801"/>
    </source>
</evidence>
<keyword evidence="9" id="KW-0408">Iron</keyword>
<dbReference type="SMART" id="SM00987">
    <property type="entry name" value="UreE_C"/>
    <property type="match status" value="1"/>
</dbReference>
<proteinExistence type="inferred from homology"/>
<comment type="catalytic activity">
    <reaction evidence="1">
        <text>Hydrolyzes single-stranded DNA or mismatched double-stranded DNA and polynucleotides, releasing free uracil.</text>
        <dbReference type="EC" id="3.2.2.27"/>
    </reaction>
</comment>
<dbReference type="AlphaFoldDB" id="A0A0G0Y987"/>
<evidence type="ECO:0000256" key="11">
    <source>
        <dbReference type="ARBA" id="ARBA00023204"/>
    </source>
</evidence>
<evidence type="ECO:0000256" key="4">
    <source>
        <dbReference type="ARBA" id="ARBA00019403"/>
    </source>
</evidence>
<evidence type="ECO:0000256" key="5">
    <source>
        <dbReference type="ARBA" id="ARBA00022485"/>
    </source>
</evidence>
<gene>
    <name evidence="13" type="ORF">UU93_C0001G0123</name>
</gene>
<dbReference type="GO" id="GO:0004844">
    <property type="term" value="F:uracil DNA N-glycosylase activity"/>
    <property type="evidence" value="ECO:0007669"/>
    <property type="project" value="UniProtKB-EC"/>
</dbReference>
<dbReference type="STRING" id="1618356.UU93_C0001G0123"/>
<dbReference type="InterPro" id="IPR005122">
    <property type="entry name" value="Uracil-DNA_glycosylase-like"/>
</dbReference>
<keyword evidence="11" id="KW-0234">DNA repair</keyword>
<keyword evidence="8" id="KW-0378">Hydrolase</keyword>
<dbReference type="Proteomes" id="UP000034160">
    <property type="component" value="Unassembled WGS sequence"/>
</dbReference>
<evidence type="ECO:0000256" key="7">
    <source>
        <dbReference type="ARBA" id="ARBA00022763"/>
    </source>
</evidence>
<dbReference type="PATRIC" id="fig|1618356.3.peg.125"/>
<evidence type="ECO:0000313" key="13">
    <source>
        <dbReference type="EMBL" id="KKS33292.1"/>
    </source>
</evidence>
<dbReference type="GO" id="GO:0051539">
    <property type="term" value="F:4 iron, 4 sulfur cluster binding"/>
    <property type="evidence" value="ECO:0007669"/>
    <property type="project" value="UniProtKB-KW"/>
</dbReference>
<name>A0A0G0Y987_9BACT</name>
<sequence length="220" mass="24876">MHNTYMTTEEKIIQLNKVAQEIKDFKGLDIAKNANHAVPGEGNPDAQIMMIGEAPGQVEDSTGRPFVGQSGQMMAKVLTGVTGLKREEVFITNIVKYRPPENRDPSIEEISACKNWLNRQIAIIQPRIIVTLGRFSMAKFIPDVTISQVHGHPRFFKFSTINHELTNYEPIIFPMYHPAAALRGTTVMNIFKDDFLKLKSLLVQKTKIEDNKLHGQLDIF</sequence>
<protein>
    <recommendedName>
        <fullName evidence="4">Type-4 uracil-DNA glycosylase</fullName>
        <ecNumber evidence="3">3.2.2.27</ecNumber>
    </recommendedName>
</protein>
<dbReference type="NCBIfam" id="TIGR00758">
    <property type="entry name" value="UDG_fam4"/>
    <property type="match status" value="1"/>
</dbReference>
<dbReference type="EMBL" id="LCCN01000001">
    <property type="protein sequence ID" value="KKS33292.1"/>
    <property type="molecule type" value="Genomic_DNA"/>
</dbReference>
<evidence type="ECO:0000256" key="9">
    <source>
        <dbReference type="ARBA" id="ARBA00023004"/>
    </source>
</evidence>
<dbReference type="InterPro" id="IPR051536">
    <property type="entry name" value="UDG_Type-4/5"/>
</dbReference>
<dbReference type="SMART" id="SM00986">
    <property type="entry name" value="UDG"/>
    <property type="match status" value="1"/>
</dbReference>
<dbReference type="EC" id="3.2.2.27" evidence="3"/>
<organism evidence="13 14">
    <name type="scientific">Candidatus Amesbacteria bacterium GW2011_GWA2_42_12</name>
    <dbReference type="NCBI Taxonomy" id="1618356"/>
    <lineage>
        <taxon>Bacteria</taxon>
        <taxon>Candidatus Amesiibacteriota</taxon>
    </lineage>
</organism>
<evidence type="ECO:0000256" key="2">
    <source>
        <dbReference type="ARBA" id="ARBA00006521"/>
    </source>
</evidence>
<dbReference type="Pfam" id="PF03167">
    <property type="entry name" value="UDG"/>
    <property type="match status" value="1"/>
</dbReference>
<evidence type="ECO:0000259" key="12">
    <source>
        <dbReference type="SMART" id="SM00986"/>
    </source>
</evidence>
<evidence type="ECO:0000256" key="1">
    <source>
        <dbReference type="ARBA" id="ARBA00001400"/>
    </source>
</evidence>
<accession>A0A0G0Y987</accession>
<keyword evidence="5" id="KW-0004">4Fe-4S</keyword>
<comment type="caution">
    <text evidence="13">The sequence shown here is derived from an EMBL/GenBank/DDBJ whole genome shotgun (WGS) entry which is preliminary data.</text>
</comment>
<comment type="similarity">
    <text evidence="2">Belongs to the uracil-DNA glycosylase (UDG) superfamily. Type 4 (UDGa) family.</text>
</comment>
<dbReference type="PANTHER" id="PTHR33693:SF1">
    <property type="entry name" value="TYPE-4 URACIL-DNA GLYCOSYLASE"/>
    <property type="match status" value="1"/>
</dbReference>
<dbReference type="Gene3D" id="3.40.470.10">
    <property type="entry name" value="Uracil-DNA glycosylase-like domain"/>
    <property type="match status" value="1"/>
</dbReference>